<keyword evidence="1" id="KW-1133">Transmembrane helix</keyword>
<reference evidence="3" key="1">
    <citation type="submission" date="2019-11" db="EMBL/GenBank/DDBJ databases">
        <title>Genome sequence of Heliorestis convoluta strain HH, an alkaliphilic and minimalistic phototrophic bacterium from a soda lake in Egypt.</title>
        <authorList>
            <person name="Dewey E.D."/>
            <person name="Stokes L.M."/>
            <person name="Burchell B.M."/>
            <person name="Shaffer K.N."/>
            <person name="Huntington A.M."/>
            <person name="Baker J.M."/>
            <person name="Nadendla S."/>
            <person name="Giglio M.G."/>
            <person name="Touchman J.W."/>
            <person name="Blankenship R.E."/>
            <person name="Madigan M.T."/>
            <person name="Sattley W.M."/>
        </authorList>
    </citation>
    <scope>NUCLEOTIDE SEQUENCE [LARGE SCALE GENOMIC DNA]</scope>
    <source>
        <strain evidence="3">HH</strain>
    </source>
</reference>
<feature type="transmembrane region" description="Helical" evidence="1">
    <location>
        <begin position="42"/>
        <end position="60"/>
    </location>
</feature>
<dbReference type="EMBL" id="CP045875">
    <property type="protein sequence ID" value="QGG48495.1"/>
    <property type="molecule type" value="Genomic_DNA"/>
</dbReference>
<protein>
    <submittedName>
        <fullName evidence="2">Uncharacterized protein</fullName>
    </submittedName>
</protein>
<evidence type="ECO:0000313" key="3">
    <source>
        <dbReference type="Proteomes" id="UP000366051"/>
    </source>
</evidence>
<keyword evidence="1" id="KW-0812">Transmembrane</keyword>
<accession>A0A5Q2N7N1</accession>
<dbReference type="AlphaFoldDB" id="A0A5Q2N7N1"/>
<gene>
    <name evidence="2" type="ORF">FTV88_2397</name>
</gene>
<name>A0A5Q2N7N1_9FIRM</name>
<sequence length="70" mass="8076">MEALKSAYSYTYGFLSEDRSFLLFFSFFLFSRKEPAMSGEKVVAIVIALLLIGSTIYALYQAWFKQMLKP</sequence>
<keyword evidence="1" id="KW-0472">Membrane</keyword>
<organism evidence="2 3">
    <name type="scientific">Heliorestis convoluta</name>
    <dbReference type="NCBI Taxonomy" id="356322"/>
    <lineage>
        <taxon>Bacteria</taxon>
        <taxon>Bacillati</taxon>
        <taxon>Bacillota</taxon>
        <taxon>Clostridia</taxon>
        <taxon>Eubacteriales</taxon>
        <taxon>Heliobacteriaceae</taxon>
        <taxon>Heliorestis</taxon>
    </lineage>
</organism>
<dbReference type="Proteomes" id="UP000366051">
    <property type="component" value="Chromosome"/>
</dbReference>
<keyword evidence="3" id="KW-1185">Reference proteome</keyword>
<evidence type="ECO:0000313" key="2">
    <source>
        <dbReference type="EMBL" id="QGG48495.1"/>
    </source>
</evidence>
<dbReference type="KEGG" id="hcv:FTV88_2397"/>
<proteinExistence type="predicted"/>
<evidence type="ECO:0000256" key="1">
    <source>
        <dbReference type="SAM" id="Phobius"/>
    </source>
</evidence>